<accession>A0A4U6CWR8</accession>
<organism evidence="5 6">
    <name type="scientific">Dyadobacter frigoris</name>
    <dbReference type="NCBI Taxonomy" id="2576211"/>
    <lineage>
        <taxon>Bacteria</taxon>
        <taxon>Pseudomonadati</taxon>
        <taxon>Bacteroidota</taxon>
        <taxon>Cytophagia</taxon>
        <taxon>Cytophagales</taxon>
        <taxon>Spirosomataceae</taxon>
        <taxon>Dyadobacter</taxon>
    </lineage>
</organism>
<evidence type="ECO:0000256" key="3">
    <source>
        <dbReference type="ARBA" id="ARBA00023295"/>
    </source>
</evidence>
<dbReference type="GO" id="GO:0004553">
    <property type="term" value="F:hydrolase activity, hydrolyzing O-glycosyl compounds"/>
    <property type="evidence" value="ECO:0007669"/>
    <property type="project" value="InterPro"/>
</dbReference>
<dbReference type="AlphaFoldDB" id="A0A4U6CWR8"/>
<name>A0A4U6CWR8_9BACT</name>
<dbReference type="PANTHER" id="PTHR22925">
    <property type="entry name" value="GLYCOSYL HYDROLASE 43 FAMILY MEMBER"/>
    <property type="match status" value="1"/>
</dbReference>
<dbReference type="InterPro" id="IPR006710">
    <property type="entry name" value="Glyco_hydro_43"/>
</dbReference>
<evidence type="ECO:0000256" key="2">
    <source>
        <dbReference type="ARBA" id="ARBA00022801"/>
    </source>
</evidence>
<evidence type="ECO:0000313" key="5">
    <source>
        <dbReference type="EMBL" id="TKT88205.1"/>
    </source>
</evidence>
<evidence type="ECO:0000313" key="6">
    <source>
        <dbReference type="Proteomes" id="UP000304900"/>
    </source>
</evidence>
<comment type="caution">
    <text evidence="5">The sequence shown here is derived from an EMBL/GenBank/DDBJ whole genome shotgun (WGS) entry which is preliminary data.</text>
</comment>
<dbReference type="Proteomes" id="UP000304900">
    <property type="component" value="Unassembled WGS sequence"/>
</dbReference>
<reference evidence="5 6" key="1">
    <citation type="submission" date="2019-05" db="EMBL/GenBank/DDBJ databases">
        <title>Dyadobacter AR-3-8 sp. nov., isolated from arctic soil.</title>
        <authorList>
            <person name="Chaudhary D.K."/>
        </authorList>
    </citation>
    <scope>NUCLEOTIDE SEQUENCE [LARGE SCALE GENOMIC DNA]</scope>
    <source>
        <strain evidence="5 6">AR-3-8</strain>
    </source>
</reference>
<dbReference type="SUPFAM" id="SSF75005">
    <property type="entry name" value="Arabinanase/levansucrase/invertase"/>
    <property type="match status" value="1"/>
</dbReference>
<keyword evidence="3 4" id="KW-0326">Glycosidase</keyword>
<gene>
    <name evidence="5" type="ORF">FDK13_27805</name>
</gene>
<keyword evidence="2 4" id="KW-0378">Hydrolase</keyword>
<dbReference type="EMBL" id="SZVO01000016">
    <property type="protein sequence ID" value="TKT88205.1"/>
    <property type="molecule type" value="Genomic_DNA"/>
</dbReference>
<dbReference type="PANTHER" id="PTHR22925:SF3">
    <property type="entry name" value="GLYCOSYL HYDROLASE FAMILY PROTEIN 43"/>
    <property type="match status" value="1"/>
</dbReference>
<dbReference type="GO" id="GO:0005975">
    <property type="term" value="P:carbohydrate metabolic process"/>
    <property type="evidence" value="ECO:0007669"/>
    <property type="project" value="InterPro"/>
</dbReference>
<evidence type="ECO:0000256" key="1">
    <source>
        <dbReference type="ARBA" id="ARBA00009865"/>
    </source>
</evidence>
<proteinExistence type="inferred from homology"/>
<dbReference type="Pfam" id="PF04616">
    <property type="entry name" value="Glyco_hydro_43"/>
    <property type="match status" value="1"/>
</dbReference>
<evidence type="ECO:0000256" key="4">
    <source>
        <dbReference type="RuleBase" id="RU361187"/>
    </source>
</evidence>
<dbReference type="InterPro" id="IPR023296">
    <property type="entry name" value="Glyco_hydro_beta-prop_sf"/>
</dbReference>
<comment type="similarity">
    <text evidence="1 4">Belongs to the glycosyl hydrolase 43 family.</text>
</comment>
<keyword evidence="6" id="KW-1185">Reference proteome</keyword>
<dbReference type="Gene3D" id="2.115.10.20">
    <property type="entry name" value="Glycosyl hydrolase domain, family 43"/>
    <property type="match status" value="1"/>
</dbReference>
<dbReference type="OrthoDB" id="273314at2"/>
<protein>
    <submittedName>
        <fullName evidence="5">Glycosyl hydrolase family 43</fullName>
    </submittedName>
</protein>
<sequence length="309" mass="34933">MLQAGVWKDTDGNFINAHGGGILHHQGVYYWFGEIKKGKTWLLPDQKMECYRVPASGISCYSSKDLKNWKFEKIALSATVSDTESDLDTSKVIERPKVIYNQKTKQFVMWMHVDYKDYSYAHAGVAVSDNPAGPYRYLGSVKPNGQDSRDMTIFKDDNGSAYLIHASEDNNTMYINQLSNDYCSVTNQYIRISEGKRREAPAMFKFGKKYYLLTSACTGWSPNAASYAVSDSPLGDWKPMGNPCIGPFSETTFSSQGTFVLPINAKNGKFLFIADRWNKTDLENSRYLWLPMEVKGDIINITWSAKVPD</sequence>
<dbReference type="CDD" id="cd18825">
    <property type="entry name" value="GH43_CtGH43-like"/>
    <property type="match status" value="1"/>
</dbReference>